<dbReference type="AlphaFoldDB" id="A0A2P1NJP6"/>
<keyword evidence="2" id="KW-1133">Transmembrane helix</keyword>
<sequence>MAGWLSALKLVPWGQVVGAAPQIVQGARKLMSRGEQQHQQQAPQPPVAVRHEGTAEQLAQLQQQLTQLQEEQRASAVLIRSLAEQNAQVVRAVDALRVRSRWLMGASALLGVATVGLLGWVLSH</sequence>
<reference evidence="4" key="1">
    <citation type="submission" date="2018-03" db="EMBL/GenBank/DDBJ databases">
        <title>Genome sequencing of Melaminivora sp. strain SC2-7.</title>
        <authorList>
            <person name="Kim S.-J."/>
            <person name="Heo J."/>
            <person name="Ahn J.-H."/>
            <person name="Kwon S.-W."/>
        </authorList>
    </citation>
    <scope>NUCLEOTIDE SEQUENCE [LARGE SCALE GENOMIC DNA]</scope>
    <source>
        <strain evidence="4">SC2-7</strain>
    </source>
</reference>
<accession>A0A2P1NJP6</accession>
<keyword evidence="2" id="KW-0472">Membrane</keyword>
<keyword evidence="4" id="KW-1185">Reference proteome</keyword>
<feature type="transmembrane region" description="Helical" evidence="2">
    <location>
        <begin position="102"/>
        <end position="122"/>
    </location>
</feature>
<dbReference type="RefSeq" id="WP_106845855.1">
    <property type="nucleotide sequence ID" value="NZ_CP027792.1"/>
</dbReference>
<keyword evidence="2" id="KW-0812">Transmembrane</keyword>
<dbReference type="KEGG" id="melm:C7H73_06170"/>
<organism evidence="3 4">
    <name type="scientific">Pulveribacter suum</name>
    <dbReference type="NCBI Taxonomy" id="2116657"/>
    <lineage>
        <taxon>Bacteria</taxon>
        <taxon>Pseudomonadati</taxon>
        <taxon>Pseudomonadota</taxon>
        <taxon>Betaproteobacteria</taxon>
        <taxon>Burkholderiales</taxon>
        <taxon>Comamonadaceae</taxon>
        <taxon>Pulveribacter</taxon>
    </lineage>
</organism>
<gene>
    <name evidence="3" type="ORF">C7H73_06170</name>
</gene>
<feature type="region of interest" description="Disordered" evidence="1">
    <location>
        <begin position="30"/>
        <end position="52"/>
    </location>
</feature>
<dbReference type="Proteomes" id="UP000241829">
    <property type="component" value="Chromosome"/>
</dbReference>
<evidence type="ECO:0000256" key="2">
    <source>
        <dbReference type="SAM" id="Phobius"/>
    </source>
</evidence>
<name>A0A2P1NJP6_9BURK</name>
<dbReference type="EMBL" id="CP027792">
    <property type="protein sequence ID" value="AVP57299.1"/>
    <property type="molecule type" value="Genomic_DNA"/>
</dbReference>
<protein>
    <submittedName>
        <fullName evidence="3">Uncharacterized protein</fullName>
    </submittedName>
</protein>
<evidence type="ECO:0000313" key="3">
    <source>
        <dbReference type="EMBL" id="AVP57299.1"/>
    </source>
</evidence>
<evidence type="ECO:0000313" key="4">
    <source>
        <dbReference type="Proteomes" id="UP000241829"/>
    </source>
</evidence>
<evidence type="ECO:0000256" key="1">
    <source>
        <dbReference type="SAM" id="MobiDB-lite"/>
    </source>
</evidence>
<proteinExistence type="predicted"/>
<dbReference type="OrthoDB" id="8564508at2"/>